<reference evidence="1 2" key="1">
    <citation type="submission" date="2024-06" db="EMBL/GenBank/DDBJ databases">
        <title>Genomic Encyclopedia of Type Strains, Phase IV (KMG-IV): sequencing the most valuable type-strain genomes for metagenomic binning, comparative biology and taxonomic classification.</title>
        <authorList>
            <person name="Goeker M."/>
        </authorList>
    </citation>
    <scope>NUCLEOTIDE SEQUENCE [LARGE SCALE GENOMIC DNA]</scope>
    <source>
        <strain evidence="1 2">DSM 21331</strain>
    </source>
</reference>
<evidence type="ECO:0000313" key="2">
    <source>
        <dbReference type="Proteomes" id="UP001549145"/>
    </source>
</evidence>
<proteinExistence type="predicted"/>
<dbReference type="EMBL" id="JBEPMM010000016">
    <property type="protein sequence ID" value="MET3694607.1"/>
    <property type="molecule type" value="Genomic_DNA"/>
</dbReference>
<dbReference type="Proteomes" id="UP001549145">
    <property type="component" value="Unassembled WGS sequence"/>
</dbReference>
<name>A0ABV2L9T3_9HYPH</name>
<evidence type="ECO:0000313" key="1">
    <source>
        <dbReference type="EMBL" id="MET3694607.1"/>
    </source>
</evidence>
<keyword evidence="2" id="KW-1185">Reference proteome</keyword>
<comment type="caution">
    <text evidence="1">The sequence shown here is derived from an EMBL/GenBank/DDBJ whole genome shotgun (WGS) entry which is preliminary data.</text>
</comment>
<organism evidence="1 2">
    <name type="scientific">Methylobacterium goesingense</name>
    <dbReference type="NCBI Taxonomy" id="243690"/>
    <lineage>
        <taxon>Bacteria</taxon>
        <taxon>Pseudomonadati</taxon>
        <taxon>Pseudomonadota</taxon>
        <taxon>Alphaproteobacteria</taxon>
        <taxon>Hyphomicrobiales</taxon>
        <taxon>Methylobacteriaceae</taxon>
        <taxon>Methylobacterium</taxon>
    </lineage>
</organism>
<gene>
    <name evidence="1" type="ORF">ABID43_004169</name>
</gene>
<sequence length="90" mass="9743">MTVEAGNLPERLSEVSRLSTLLADQVLMAQAMDRSVPKGHINALVDAAIILDKYEVDLPAPLGQILDQIGNAEDEGAGRLAWLFRPFQGT</sequence>
<accession>A0ABV2L9T3</accession>
<dbReference type="RefSeq" id="WP_238279626.1">
    <property type="nucleotide sequence ID" value="NZ_BPQL01000062.1"/>
</dbReference>
<protein>
    <submittedName>
        <fullName evidence="1">Uncharacterized protein</fullName>
    </submittedName>
</protein>